<dbReference type="PROSITE" id="PS50181">
    <property type="entry name" value="FBOX"/>
    <property type="match status" value="1"/>
</dbReference>
<evidence type="ECO:0000313" key="4">
    <source>
        <dbReference type="Proteomes" id="UP000800035"/>
    </source>
</evidence>
<gene>
    <name evidence="3" type="ORF">CC80DRAFT_493891</name>
</gene>
<dbReference type="OrthoDB" id="366390at2759"/>
<dbReference type="AlphaFoldDB" id="A0A6A5TPT6"/>
<dbReference type="EMBL" id="ML976999">
    <property type="protein sequence ID" value="KAF1954448.1"/>
    <property type="molecule type" value="Genomic_DNA"/>
</dbReference>
<feature type="compositionally biased region" description="Pro residues" evidence="1">
    <location>
        <begin position="13"/>
        <end position="26"/>
    </location>
</feature>
<evidence type="ECO:0000313" key="3">
    <source>
        <dbReference type="EMBL" id="KAF1954448.1"/>
    </source>
</evidence>
<evidence type="ECO:0000259" key="2">
    <source>
        <dbReference type="PROSITE" id="PS50181"/>
    </source>
</evidence>
<reference evidence="3" key="1">
    <citation type="journal article" date="2020" name="Stud. Mycol.">
        <title>101 Dothideomycetes genomes: a test case for predicting lifestyles and emergence of pathogens.</title>
        <authorList>
            <person name="Haridas S."/>
            <person name="Albert R."/>
            <person name="Binder M."/>
            <person name="Bloem J."/>
            <person name="Labutti K."/>
            <person name="Salamov A."/>
            <person name="Andreopoulos B."/>
            <person name="Baker S."/>
            <person name="Barry K."/>
            <person name="Bills G."/>
            <person name="Bluhm B."/>
            <person name="Cannon C."/>
            <person name="Castanera R."/>
            <person name="Culley D."/>
            <person name="Daum C."/>
            <person name="Ezra D."/>
            <person name="Gonzalez J."/>
            <person name="Henrissat B."/>
            <person name="Kuo A."/>
            <person name="Liang C."/>
            <person name="Lipzen A."/>
            <person name="Lutzoni F."/>
            <person name="Magnuson J."/>
            <person name="Mondo S."/>
            <person name="Nolan M."/>
            <person name="Ohm R."/>
            <person name="Pangilinan J."/>
            <person name="Park H.-J."/>
            <person name="Ramirez L."/>
            <person name="Alfaro M."/>
            <person name="Sun H."/>
            <person name="Tritt A."/>
            <person name="Yoshinaga Y."/>
            <person name="Zwiers L.-H."/>
            <person name="Turgeon B."/>
            <person name="Goodwin S."/>
            <person name="Spatafora J."/>
            <person name="Crous P."/>
            <person name="Grigoriev I."/>
        </authorList>
    </citation>
    <scope>NUCLEOTIDE SEQUENCE</scope>
    <source>
        <strain evidence="3">CBS 675.92</strain>
    </source>
</reference>
<proteinExistence type="predicted"/>
<dbReference type="InterPro" id="IPR036047">
    <property type="entry name" value="F-box-like_dom_sf"/>
</dbReference>
<dbReference type="Gene3D" id="1.25.40.20">
    <property type="entry name" value="Ankyrin repeat-containing domain"/>
    <property type="match status" value="1"/>
</dbReference>
<evidence type="ECO:0000256" key="1">
    <source>
        <dbReference type="SAM" id="MobiDB-lite"/>
    </source>
</evidence>
<dbReference type="Pfam" id="PF12937">
    <property type="entry name" value="F-box-like"/>
    <property type="match status" value="2"/>
</dbReference>
<dbReference type="InterPro" id="IPR002110">
    <property type="entry name" value="Ankyrin_rpt"/>
</dbReference>
<accession>A0A6A5TPT6</accession>
<organism evidence="3 4">
    <name type="scientific">Byssothecium circinans</name>
    <dbReference type="NCBI Taxonomy" id="147558"/>
    <lineage>
        <taxon>Eukaryota</taxon>
        <taxon>Fungi</taxon>
        <taxon>Dikarya</taxon>
        <taxon>Ascomycota</taxon>
        <taxon>Pezizomycotina</taxon>
        <taxon>Dothideomycetes</taxon>
        <taxon>Pleosporomycetidae</taxon>
        <taxon>Pleosporales</taxon>
        <taxon>Massarineae</taxon>
        <taxon>Massarinaceae</taxon>
        <taxon>Byssothecium</taxon>
    </lineage>
</organism>
<keyword evidence="4" id="KW-1185">Reference proteome</keyword>
<protein>
    <recommendedName>
        <fullName evidence="2">F-box domain-containing protein</fullName>
    </recommendedName>
</protein>
<dbReference type="SUPFAM" id="SSF81383">
    <property type="entry name" value="F-box domain"/>
    <property type="match status" value="2"/>
</dbReference>
<dbReference type="SMART" id="SM00248">
    <property type="entry name" value="ANK"/>
    <property type="match status" value="3"/>
</dbReference>
<dbReference type="SUPFAM" id="SSF48403">
    <property type="entry name" value="Ankyrin repeat"/>
    <property type="match status" value="1"/>
</dbReference>
<dbReference type="SMART" id="SM00256">
    <property type="entry name" value="FBOX"/>
    <property type="match status" value="2"/>
</dbReference>
<feature type="region of interest" description="Disordered" evidence="1">
    <location>
        <begin position="480"/>
        <end position="538"/>
    </location>
</feature>
<dbReference type="InterPro" id="IPR036770">
    <property type="entry name" value="Ankyrin_rpt-contain_sf"/>
</dbReference>
<feature type="region of interest" description="Disordered" evidence="1">
    <location>
        <begin position="1"/>
        <end position="26"/>
    </location>
</feature>
<dbReference type="CDD" id="cd09917">
    <property type="entry name" value="F-box_SF"/>
    <property type="match status" value="2"/>
</dbReference>
<dbReference type="Proteomes" id="UP000800035">
    <property type="component" value="Unassembled WGS sequence"/>
</dbReference>
<feature type="compositionally biased region" description="Polar residues" evidence="1">
    <location>
        <begin position="494"/>
        <end position="516"/>
    </location>
</feature>
<name>A0A6A5TPT6_9PLEO</name>
<feature type="domain" description="F-box" evidence="2">
    <location>
        <begin position="25"/>
        <end position="72"/>
    </location>
</feature>
<sequence>MARKTHRKTLPPTTLPLPNTTPPPPTTLLDLPNEVVIEVASYLRIPDLRRLSRVNHKFYFFVSDYLARYRYGSGLSALPDELILRIVECLGSQKDCSRLARTSHRFYPLVMSCILRHNIQHGESDLLYYAASKNLKTMARAMIRLGANVNTSVKCNNFAFTSLVAAASFSGDEEMVEMLLDAGASQFTYKKRIALTVAILKRKMKVALVLSRDLESPDEPLDGERGSALQLACRRRIVDLVRNYVKREGPVEIEGRSIALYNLLQQYTSRADIVKNELHEDVYQIALLLLHHGADPDLHLHIKGSGFTNADTARALASRNPDPRIRGLLPISSLRSSRPASSKIGRSWMDQSASQGSDTFGSISFDCPKHAKLGDLFDFSDVEESNPELLPTRITISDSTPTSLSEEVRILPPFPQLGTSKESLHPAANSFWAKSPATVFQQGEPVHAAVYHTSTDNKKKKEQLEKTEAFPKLVKLSTASSNDGGKALWAGFSQKATSPKPKTSQHEQPPVTTTDAGTEATPGPKTSRKKKKWEPLRL</sequence>
<dbReference type="InterPro" id="IPR001810">
    <property type="entry name" value="F-box_dom"/>
</dbReference>